<dbReference type="GO" id="GO:0003677">
    <property type="term" value="F:DNA binding"/>
    <property type="evidence" value="ECO:0007669"/>
    <property type="project" value="InterPro"/>
</dbReference>
<accession>A0A0S4NF79</accession>
<evidence type="ECO:0000313" key="4">
    <source>
        <dbReference type="Proteomes" id="UP000182200"/>
    </source>
</evidence>
<gene>
    <name evidence="2" type="ORF">JGI4_02158</name>
    <name evidence="1" type="ORF">JGI8_00963</name>
</gene>
<accession>A0A0P1NU68</accession>
<evidence type="ECO:0000313" key="2">
    <source>
        <dbReference type="EMBL" id="CUU08685.1"/>
    </source>
</evidence>
<dbReference type="EMBL" id="FAOP01000010">
    <property type="protein sequence ID" value="CUU08685.1"/>
    <property type="molecule type" value="Genomic_DNA"/>
</dbReference>
<dbReference type="Proteomes" id="UP000182200">
    <property type="component" value="Unassembled WGS sequence"/>
</dbReference>
<evidence type="ECO:0000313" key="1">
    <source>
        <dbReference type="EMBL" id="CUS86076.1"/>
    </source>
</evidence>
<keyword evidence="4" id="KW-1185">Reference proteome</keyword>
<dbReference type="RefSeq" id="WP_047133324.1">
    <property type="nucleotide sequence ID" value="NZ_CZVI01000010.1"/>
</dbReference>
<accession>A0A0P1MSW7</accession>
<accession>A0A0N7MTT0</accession>
<keyword evidence="2" id="KW-0540">Nuclease</keyword>
<reference evidence="1 4" key="2">
    <citation type="submission" date="2015-11" db="EMBL/GenBank/DDBJ databases">
        <authorList>
            <person name="Varghese N."/>
        </authorList>
    </citation>
    <scope>NUCLEOTIDE SEQUENCE [LARGE SCALE GENOMIC DNA]</scope>
    <source>
        <strain evidence="1 4">JGI-8</strain>
    </source>
</reference>
<organism evidence="2 3">
    <name type="scientific">Candidatus Kryptonium thompsonii</name>
    <dbReference type="NCBI Taxonomy" id="1633631"/>
    <lineage>
        <taxon>Bacteria</taxon>
        <taxon>Pseudomonadati</taxon>
        <taxon>Candidatus Kryptoniota</taxon>
        <taxon>Candidatus Kryptonium</taxon>
    </lineage>
</organism>
<sequence>MAKEWILNMANSRWGLTKQNRVGPVAAWIRECAPKEIQEWENFYFKKLEDFLKKKDINLTPAEYLQDLGKKLYIKITEVLRSEIDEVTEEECIEYIKNLVINRTFEGYMTEKETIYGQLQEILNIENIKIESAPDEWDRLYNVDFFIKVNDKYIGLQIKPVTFEHAPEFATKWQEAYKVSHEKFTEKFGGKVFIILSVKRGKDKVIFNKEIIDEIKKEIDRLMTDFP</sequence>
<accession>A0A0P1LJ79</accession>
<keyword evidence="2" id="KW-0378">Hydrolase</keyword>
<name>A0A0P1MC03_9BACT</name>
<dbReference type="AlphaFoldDB" id="A0A0P1MC03"/>
<accession>A0A0P1LVM7</accession>
<accession>A0A0P1MC03</accession>
<protein>
    <submittedName>
        <fullName evidence="2">MjaI restriction endonuclease</fullName>
    </submittedName>
</protein>
<evidence type="ECO:0000313" key="3">
    <source>
        <dbReference type="Proteomes" id="UP000182011"/>
    </source>
</evidence>
<dbReference type="EMBL" id="CZVI01000010">
    <property type="protein sequence ID" value="CUS86076.1"/>
    <property type="molecule type" value="Genomic_DNA"/>
</dbReference>
<dbReference type="Proteomes" id="UP000182011">
    <property type="component" value="Unassembled WGS sequence"/>
</dbReference>
<accession>A0A0P1P2D2</accession>
<reference evidence="2 3" key="1">
    <citation type="submission" date="2015-11" db="EMBL/GenBank/DDBJ databases">
        <authorList>
            <person name="Zhang Y."/>
            <person name="Guo Z."/>
        </authorList>
    </citation>
    <scope>NUCLEOTIDE SEQUENCE [LARGE SCALE GENOMIC DNA]</scope>
    <source>
        <strain evidence="2">JGI-4</strain>
    </source>
</reference>
<dbReference type="GO" id="GO:0009307">
    <property type="term" value="P:DNA restriction-modification system"/>
    <property type="evidence" value="ECO:0007669"/>
    <property type="project" value="InterPro"/>
</dbReference>
<dbReference type="InterPro" id="IPR019068">
    <property type="entry name" value="Restrct_endonuc_II_MjaI"/>
</dbReference>
<dbReference type="GO" id="GO:0009036">
    <property type="term" value="F:type II site-specific deoxyribonuclease activity"/>
    <property type="evidence" value="ECO:0007669"/>
    <property type="project" value="InterPro"/>
</dbReference>
<dbReference type="Pfam" id="PF09568">
    <property type="entry name" value="RE_MjaI"/>
    <property type="match status" value="1"/>
</dbReference>
<accession>A0A0P1M8I2</accession>
<keyword evidence="2" id="KW-0255">Endonuclease</keyword>
<accession>A0A0P1LVP3</accession>
<dbReference type="STRING" id="1633631.GCA_001442925_02151"/>
<proteinExistence type="predicted"/>